<keyword evidence="3" id="KW-0812">Transmembrane</keyword>
<evidence type="ECO:0000313" key="4">
    <source>
        <dbReference type="EMBL" id="KAF2655712.1"/>
    </source>
</evidence>
<dbReference type="AlphaFoldDB" id="A0A6A6T7T5"/>
<keyword evidence="3" id="KW-1133">Transmembrane helix</keyword>
<keyword evidence="3" id="KW-0472">Membrane</keyword>
<keyword evidence="5" id="KW-1185">Reference proteome</keyword>
<evidence type="ECO:0000313" key="5">
    <source>
        <dbReference type="Proteomes" id="UP000799324"/>
    </source>
</evidence>
<comment type="similarity">
    <text evidence="1">Belongs to the ustYa family.</text>
</comment>
<dbReference type="Pfam" id="PF11807">
    <property type="entry name" value="UstYa"/>
    <property type="match status" value="1"/>
</dbReference>
<dbReference type="EMBL" id="MU004345">
    <property type="protein sequence ID" value="KAF2655712.1"/>
    <property type="molecule type" value="Genomic_DNA"/>
</dbReference>
<evidence type="ECO:0008006" key="6">
    <source>
        <dbReference type="Google" id="ProtNLM"/>
    </source>
</evidence>
<accession>A0A6A6T7T5</accession>
<protein>
    <recommendedName>
        <fullName evidence="6">Tat pathway signal sequence</fullName>
    </recommendedName>
</protein>
<dbReference type="Proteomes" id="UP000799324">
    <property type="component" value="Unassembled WGS sequence"/>
</dbReference>
<dbReference type="PANTHER" id="PTHR33365:SF13">
    <property type="entry name" value="TAT PATHWAY SIGNAL SEQUENCE"/>
    <property type="match status" value="1"/>
</dbReference>
<reference evidence="4" key="1">
    <citation type="journal article" date="2020" name="Stud. Mycol.">
        <title>101 Dothideomycetes genomes: a test case for predicting lifestyles and emergence of pathogens.</title>
        <authorList>
            <person name="Haridas S."/>
            <person name="Albert R."/>
            <person name="Binder M."/>
            <person name="Bloem J."/>
            <person name="Labutti K."/>
            <person name="Salamov A."/>
            <person name="Andreopoulos B."/>
            <person name="Baker S."/>
            <person name="Barry K."/>
            <person name="Bills G."/>
            <person name="Bluhm B."/>
            <person name="Cannon C."/>
            <person name="Castanera R."/>
            <person name="Culley D."/>
            <person name="Daum C."/>
            <person name="Ezra D."/>
            <person name="Gonzalez J."/>
            <person name="Henrissat B."/>
            <person name="Kuo A."/>
            <person name="Liang C."/>
            <person name="Lipzen A."/>
            <person name="Lutzoni F."/>
            <person name="Magnuson J."/>
            <person name="Mondo S."/>
            <person name="Nolan M."/>
            <person name="Ohm R."/>
            <person name="Pangilinan J."/>
            <person name="Park H.-J."/>
            <person name="Ramirez L."/>
            <person name="Alfaro M."/>
            <person name="Sun H."/>
            <person name="Tritt A."/>
            <person name="Yoshinaga Y."/>
            <person name="Zwiers L.-H."/>
            <person name="Turgeon B."/>
            <person name="Goodwin S."/>
            <person name="Spatafora J."/>
            <person name="Crous P."/>
            <person name="Grigoriev I."/>
        </authorList>
    </citation>
    <scope>NUCLEOTIDE SEQUENCE</scope>
    <source>
        <strain evidence="4">CBS 122681</strain>
    </source>
</reference>
<feature type="region of interest" description="Disordered" evidence="2">
    <location>
        <begin position="1"/>
        <end position="26"/>
    </location>
</feature>
<dbReference type="OrthoDB" id="3687641at2759"/>
<dbReference type="PANTHER" id="PTHR33365">
    <property type="entry name" value="YALI0B05434P"/>
    <property type="match status" value="1"/>
</dbReference>
<evidence type="ECO:0000256" key="2">
    <source>
        <dbReference type="SAM" id="MobiDB-lite"/>
    </source>
</evidence>
<evidence type="ECO:0000256" key="1">
    <source>
        <dbReference type="ARBA" id="ARBA00035112"/>
    </source>
</evidence>
<sequence length="267" mass="30665">MLSQLFERSPDQGQEEADTESLLPPSIDPLHLQSVCDDRRKRDIRVALWTMLGCSIVYVVLGICAESLMSREPQTGDADAFCIEHISQYSPVVKEMKPGWHTHRFNGSFFHESIYRKPPSDEVDAAWTALGADRTGLRSDQVKVSDYYGGGFPANVEGLHHLHCLNLLRKALCDYVVRYHVTHCLDILRQQLMCVTDIGVLGQVWYQLEGEEKPTPFVDFNTKHRCRDYEAIRVWAETHQLPPESEVDMRRFYEMPKPGDKVYPEIP</sequence>
<proteinExistence type="inferred from homology"/>
<dbReference type="GO" id="GO:0043386">
    <property type="term" value="P:mycotoxin biosynthetic process"/>
    <property type="evidence" value="ECO:0007669"/>
    <property type="project" value="InterPro"/>
</dbReference>
<feature type="transmembrane region" description="Helical" evidence="3">
    <location>
        <begin position="46"/>
        <end position="63"/>
    </location>
</feature>
<name>A0A6A6T7T5_9PLEO</name>
<evidence type="ECO:0000256" key="3">
    <source>
        <dbReference type="SAM" id="Phobius"/>
    </source>
</evidence>
<organism evidence="4 5">
    <name type="scientific">Lophiostoma macrostomum CBS 122681</name>
    <dbReference type="NCBI Taxonomy" id="1314788"/>
    <lineage>
        <taxon>Eukaryota</taxon>
        <taxon>Fungi</taxon>
        <taxon>Dikarya</taxon>
        <taxon>Ascomycota</taxon>
        <taxon>Pezizomycotina</taxon>
        <taxon>Dothideomycetes</taxon>
        <taxon>Pleosporomycetidae</taxon>
        <taxon>Pleosporales</taxon>
        <taxon>Lophiostomataceae</taxon>
        <taxon>Lophiostoma</taxon>
    </lineage>
</organism>
<gene>
    <name evidence="4" type="ORF">K491DRAFT_704461</name>
</gene>
<dbReference type="InterPro" id="IPR021765">
    <property type="entry name" value="UstYa-like"/>
</dbReference>